<sequence>MLVQAADAAGMTREHLLSWILIVYLTGGALNLALSLKYKLPFAGAHSITAAAFLSSVVAGYPPGELAGSFMMAGALIAVLGVTGLFARIMEAIPRSLIDAMLAGLVLPYVLKVVPSVTGLPLAGGLALLGYFLAPRVVKNLPPFIGALGLGLAGLLLGHSLPAAAPADSLSWPEVSLPVFTWSGLLAVAIPVAFLVLGNDIAVALAALRKNGYQAPVNRVIMVSGLGTLFVGFLGGHAVSIGGVMTSLCSGRDAGAPQSRYKAAVICSVLVAFFGLFAWLAVGLIERLPPAFVSLMTGLSLAGILLNSIRSALSQSAYRLSSLLAFAVAASGVTWAGISSPVWALIIGLGVSRALQEGRAGRTTQQSRGA</sequence>
<dbReference type="EMBL" id="CP002869">
    <property type="protein sequence ID" value="AEI40652.1"/>
    <property type="molecule type" value="Genomic_DNA"/>
</dbReference>
<gene>
    <name evidence="2" type="ordered locus">KNP414_02091</name>
</gene>
<dbReference type="Pfam" id="PF03594">
    <property type="entry name" value="BenE"/>
    <property type="match status" value="1"/>
</dbReference>
<proteinExistence type="predicted"/>
<evidence type="ECO:0000313" key="2">
    <source>
        <dbReference type="EMBL" id="AEI40652.1"/>
    </source>
</evidence>
<feature type="transmembrane region" description="Helical" evidence="1">
    <location>
        <begin position="67"/>
        <end position="86"/>
    </location>
</feature>
<reference evidence="2 3" key="2">
    <citation type="journal article" date="2013" name="Genome Announc.">
        <title>Genome Sequence of Growth-Improving Paenibacillus mucilaginosus Strain KNP414.</title>
        <authorList>
            <person name="Lu J.J."/>
            <person name="Wang J.F."/>
            <person name="Hu X.F."/>
        </authorList>
    </citation>
    <scope>NUCLEOTIDE SEQUENCE [LARGE SCALE GENOMIC DNA]</scope>
    <source>
        <strain evidence="2 3">KNP414</strain>
    </source>
</reference>
<feature type="transmembrane region" description="Helical" evidence="1">
    <location>
        <begin position="185"/>
        <end position="208"/>
    </location>
</feature>
<evidence type="ECO:0000256" key="1">
    <source>
        <dbReference type="SAM" id="Phobius"/>
    </source>
</evidence>
<feature type="transmembrane region" description="Helical" evidence="1">
    <location>
        <begin position="263"/>
        <end position="285"/>
    </location>
</feature>
<accession>F8FRU5</accession>
<reference evidence="3" key="1">
    <citation type="submission" date="2011-06" db="EMBL/GenBank/DDBJ databases">
        <title>Complete genome sequence of Paenibacillus mucilaginosus KNP414.</title>
        <authorList>
            <person name="Wang J."/>
            <person name="Hu S."/>
            <person name="Hu X."/>
            <person name="Zhang B."/>
            <person name="Dong D."/>
            <person name="Zhang S."/>
            <person name="Zhao K."/>
            <person name="Wu D."/>
        </authorList>
    </citation>
    <scope>NUCLEOTIDE SEQUENCE [LARGE SCALE GENOMIC DNA]</scope>
    <source>
        <strain evidence="3">KNP414</strain>
    </source>
</reference>
<dbReference type="KEGG" id="pms:KNP414_02091"/>
<feature type="transmembrane region" description="Helical" evidence="1">
    <location>
        <begin position="141"/>
        <end position="165"/>
    </location>
</feature>
<feature type="transmembrane region" description="Helical" evidence="1">
    <location>
        <begin position="117"/>
        <end position="134"/>
    </location>
</feature>
<dbReference type="InterPro" id="IPR004711">
    <property type="entry name" value="Benzoate_Transporter"/>
</dbReference>
<dbReference type="AlphaFoldDB" id="F8FRU5"/>
<keyword evidence="1" id="KW-1133">Transmembrane helix</keyword>
<name>F8FRU5_PAEMK</name>
<keyword evidence="1" id="KW-0472">Membrane</keyword>
<dbReference type="GO" id="GO:0005886">
    <property type="term" value="C:plasma membrane"/>
    <property type="evidence" value="ECO:0007669"/>
    <property type="project" value="TreeGrafter"/>
</dbReference>
<keyword evidence="1" id="KW-0812">Transmembrane</keyword>
<dbReference type="HOGENOM" id="CLU_041268_2_1_9"/>
<feature type="transmembrane region" description="Helical" evidence="1">
    <location>
        <begin position="292"/>
        <end position="313"/>
    </location>
</feature>
<dbReference type="PANTHER" id="PTHR30199">
    <property type="entry name" value="MFS FAMILY TRANSPORTER, PREDICTED SUBSTRATE BENZOATE"/>
    <property type="match status" value="1"/>
</dbReference>
<evidence type="ECO:0000313" key="3">
    <source>
        <dbReference type="Proteomes" id="UP000006620"/>
    </source>
</evidence>
<organism evidence="2 3">
    <name type="scientific">Paenibacillus mucilaginosus (strain KNP414)</name>
    <dbReference type="NCBI Taxonomy" id="1036673"/>
    <lineage>
        <taxon>Bacteria</taxon>
        <taxon>Bacillati</taxon>
        <taxon>Bacillota</taxon>
        <taxon>Bacilli</taxon>
        <taxon>Bacillales</taxon>
        <taxon>Paenibacillaceae</taxon>
        <taxon>Paenibacillus</taxon>
    </lineage>
</organism>
<feature type="transmembrane region" description="Helical" evidence="1">
    <location>
        <begin position="220"/>
        <end position="243"/>
    </location>
</feature>
<protein>
    <submittedName>
        <fullName evidence="2">Benzoate membrane transport protein</fullName>
    </submittedName>
</protein>
<dbReference type="GO" id="GO:0042925">
    <property type="term" value="F:benzoate transmembrane transporter activity"/>
    <property type="evidence" value="ECO:0007669"/>
    <property type="project" value="InterPro"/>
</dbReference>
<dbReference type="PANTHER" id="PTHR30199:SF0">
    <property type="entry name" value="INNER MEMBRANE PROTEIN YDCO"/>
    <property type="match status" value="1"/>
</dbReference>
<feature type="transmembrane region" description="Helical" evidence="1">
    <location>
        <begin position="41"/>
        <end position="61"/>
    </location>
</feature>
<dbReference type="Proteomes" id="UP000006620">
    <property type="component" value="Chromosome"/>
</dbReference>
<feature type="transmembrane region" description="Helical" evidence="1">
    <location>
        <begin position="16"/>
        <end position="34"/>
    </location>
</feature>
<dbReference type="PATRIC" id="fig|1036673.3.peg.1875"/>
<feature type="transmembrane region" description="Helical" evidence="1">
    <location>
        <begin position="325"/>
        <end position="349"/>
    </location>
</feature>